<keyword evidence="9" id="KW-1185">Reference proteome</keyword>
<evidence type="ECO:0000259" key="7">
    <source>
        <dbReference type="SMART" id="SM00278"/>
    </source>
</evidence>
<dbReference type="NCBIfam" id="TIGR00084">
    <property type="entry name" value="ruvA"/>
    <property type="match status" value="1"/>
</dbReference>
<comment type="subunit">
    <text evidence="6">Homotetramer. Forms an RuvA(8)-RuvB(12)-Holliday junction (HJ) complex. HJ DNA is sandwiched between 2 RuvA tetramers; dsDNA enters through RuvA and exits via RuvB. An RuvB hexamer assembles on each DNA strand where it exits the tetramer. Each RuvB hexamer is contacted by two RuvA subunits (via domain III) on 2 adjacent RuvB subunits; this complex drives branch migration. In the full resolvosome a probable DNA-RuvA(4)-RuvB(12)-RuvC(2) complex forms which resolves the HJ.</text>
</comment>
<dbReference type="InterPro" id="IPR010994">
    <property type="entry name" value="RuvA_2-like"/>
</dbReference>
<feature type="region of interest" description="Domain I" evidence="6">
    <location>
        <begin position="1"/>
        <end position="64"/>
    </location>
</feature>
<evidence type="ECO:0000313" key="9">
    <source>
        <dbReference type="Proteomes" id="UP000194798"/>
    </source>
</evidence>
<dbReference type="InterPro" id="IPR012340">
    <property type="entry name" value="NA-bd_OB-fold"/>
</dbReference>
<dbReference type="Proteomes" id="UP000194798">
    <property type="component" value="Unassembled WGS sequence"/>
</dbReference>
<keyword evidence="3 6" id="KW-0238">DNA-binding</keyword>
<keyword evidence="1 6" id="KW-0963">Cytoplasm</keyword>
<keyword evidence="8" id="KW-0378">Hydrolase</keyword>
<dbReference type="Gene3D" id="2.40.50.140">
    <property type="entry name" value="Nucleic acid-binding proteins"/>
    <property type="match status" value="1"/>
</dbReference>
<keyword evidence="2 6" id="KW-0227">DNA damage</keyword>
<keyword evidence="5 6" id="KW-0234">DNA repair</keyword>
<feature type="region of interest" description="Domain III" evidence="6">
    <location>
        <begin position="156"/>
        <end position="202"/>
    </location>
</feature>
<keyword evidence="4 6" id="KW-0233">DNA recombination</keyword>
<dbReference type="OrthoDB" id="5293449at2"/>
<dbReference type="GO" id="GO:0005737">
    <property type="term" value="C:cytoplasm"/>
    <property type="evidence" value="ECO:0007669"/>
    <property type="project" value="UniProtKB-SubCell"/>
</dbReference>
<keyword evidence="8" id="KW-0547">Nucleotide-binding</keyword>
<organism evidence="8 9">
    <name type="scientific">Thioflexithrix psekupsensis</name>
    <dbReference type="NCBI Taxonomy" id="1570016"/>
    <lineage>
        <taxon>Bacteria</taxon>
        <taxon>Pseudomonadati</taxon>
        <taxon>Pseudomonadota</taxon>
        <taxon>Gammaproteobacteria</taxon>
        <taxon>Thiotrichales</taxon>
        <taxon>Thioflexithrix</taxon>
    </lineage>
</organism>
<dbReference type="InterPro" id="IPR003583">
    <property type="entry name" value="Hlx-hairpin-Hlx_DNA-bd_motif"/>
</dbReference>
<dbReference type="SMART" id="SM00278">
    <property type="entry name" value="HhH1"/>
    <property type="match status" value="2"/>
</dbReference>
<dbReference type="GO" id="GO:0048476">
    <property type="term" value="C:Holliday junction resolvase complex"/>
    <property type="evidence" value="ECO:0007669"/>
    <property type="project" value="UniProtKB-UniRule"/>
</dbReference>
<dbReference type="GO" id="GO:0000400">
    <property type="term" value="F:four-way junction DNA binding"/>
    <property type="evidence" value="ECO:0007669"/>
    <property type="project" value="UniProtKB-UniRule"/>
</dbReference>
<dbReference type="GO" id="GO:0005524">
    <property type="term" value="F:ATP binding"/>
    <property type="evidence" value="ECO:0007669"/>
    <property type="project" value="InterPro"/>
</dbReference>
<dbReference type="CDD" id="cd14332">
    <property type="entry name" value="UBA_RuvA_C"/>
    <property type="match status" value="1"/>
</dbReference>
<evidence type="ECO:0000256" key="6">
    <source>
        <dbReference type="HAMAP-Rule" id="MF_00031"/>
    </source>
</evidence>
<dbReference type="GO" id="GO:0009378">
    <property type="term" value="F:four-way junction helicase activity"/>
    <property type="evidence" value="ECO:0007669"/>
    <property type="project" value="InterPro"/>
</dbReference>
<dbReference type="Pfam" id="PF01330">
    <property type="entry name" value="RuvA_N"/>
    <property type="match status" value="1"/>
</dbReference>
<dbReference type="RefSeq" id="WP_086489050.1">
    <property type="nucleotide sequence ID" value="NZ_MSLT01000023.1"/>
</dbReference>
<dbReference type="GO" id="GO:0006310">
    <property type="term" value="P:DNA recombination"/>
    <property type="evidence" value="ECO:0007669"/>
    <property type="project" value="UniProtKB-UniRule"/>
</dbReference>
<dbReference type="GO" id="GO:0006281">
    <property type="term" value="P:DNA repair"/>
    <property type="evidence" value="ECO:0007669"/>
    <property type="project" value="UniProtKB-UniRule"/>
</dbReference>
<feature type="domain" description="Helix-hairpin-helix DNA-binding motif class 1" evidence="7">
    <location>
        <begin position="108"/>
        <end position="127"/>
    </location>
</feature>
<comment type="subcellular location">
    <subcellularLocation>
        <location evidence="6">Cytoplasm</location>
    </subcellularLocation>
</comment>
<accession>A0A251X425</accession>
<evidence type="ECO:0000256" key="3">
    <source>
        <dbReference type="ARBA" id="ARBA00023125"/>
    </source>
</evidence>
<evidence type="ECO:0000313" key="8">
    <source>
        <dbReference type="EMBL" id="OUD12140.1"/>
    </source>
</evidence>
<dbReference type="SUPFAM" id="SSF46929">
    <property type="entry name" value="DNA helicase RuvA subunit, C-terminal domain"/>
    <property type="match status" value="1"/>
</dbReference>
<dbReference type="EMBL" id="MSLT01000023">
    <property type="protein sequence ID" value="OUD12140.1"/>
    <property type="molecule type" value="Genomic_DNA"/>
</dbReference>
<proteinExistence type="inferred from homology"/>
<comment type="function">
    <text evidence="6">The RuvA-RuvB-RuvC complex processes Holliday junction (HJ) DNA during genetic recombination and DNA repair, while the RuvA-RuvB complex plays an important role in the rescue of blocked DNA replication forks via replication fork reversal (RFR). RuvA specifically binds to HJ cruciform DNA, conferring on it an open structure. The RuvB hexamer acts as an ATP-dependent pump, pulling dsDNA into and through the RuvAB complex. HJ branch migration allows RuvC to scan DNA until it finds its consensus sequence, where it cleaves and resolves the cruciform DNA.</text>
</comment>
<reference evidence="8 9" key="1">
    <citation type="submission" date="2016-12" db="EMBL/GenBank/DDBJ databases">
        <title>Thioflexothrix psekupsii D3 genome sequencing and assembly.</title>
        <authorList>
            <person name="Fomenkov A."/>
            <person name="Vincze T."/>
            <person name="Grabovich M."/>
            <person name="Anton B.P."/>
            <person name="Dubinina G."/>
            <person name="Orlova M."/>
            <person name="Belousova E."/>
            <person name="Roberts R.J."/>
        </authorList>
    </citation>
    <scope>NUCLEOTIDE SEQUENCE [LARGE SCALE GENOMIC DNA]</scope>
    <source>
        <strain evidence="8">D3</strain>
    </source>
</reference>
<dbReference type="GO" id="GO:0009379">
    <property type="term" value="C:Holliday junction helicase complex"/>
    <property type="evidence" value="ECO:0007669"/>
    <property type="project" value="InterPro"/>
</dbReference>
<dbReference type="SUPFAM" id="SSF47781">
    <property type="entry name" value="RuvA domain 2-like"/>
    <property type="match status" value="1"/>
</dbReference>
<dbReference type="SUPFAM" id="SSF50249">
    <property type="entry name" value="Nucleic acid-binding proteins"/>
    <property type="match status" value="1"/>
</dbReference>
<sequence>MIGQLRGLLIAKHPPDLMIDVQGVGYELQAPLSTFYLLPELQQEIILYTHLSIREDAHILYGFMTLGERHLFRSLIRVNGVGPKLALSILSAMDAQEFLRCVQQNDSTGLIRIPGVGKKTAERLIVEMRDRLDTSLSSDPQRIADFSSAPINKGVTRPQDDAISALIALGYKPQDATHWVNAIYDPTATSEDLIRRALKAAL</sequence>
<feature type="region of interest" description="Domain II" evidence="6">
    <location>
        <begin position="65"/>
        <end position="142"/>
    </location>
</feature>
<dbReference type="Gene3D" id="1.10.150.20">
    <property type="entry name" value="5' to 3' exonuclease, C-terminal subdomain"/>
    <property type="match status" value="1"/>
</dbReference>
<comment type="caution">
    <text evidence="8">The sequence shown here is derived from an EMBL/GenBank/DDBJ whole genome shotgun (WGS) entry which is preliminary data.</text>
</comment>
<dbReference type="Gene3D" id="1.10.8.10">
    <property type="entry name" value="DNA helicase RuvA subunit, C-terminal domain"/>
    <property type="match status" value="1"/>
</dbReference>
<dbReference type="Pfam" id="PF07499">
    <property type="entry name" value="RuvA_C"/>
    <property type="match status" value="1"/>
</dbReference>
<evidence type="ECO:0000256" key="2">
    <source>
        <dbReference type="ARBA" id="ARBA00022763"/>
    </source>
</evidence>
<dbReference type="AlphaFoldDB" id="A0A251X425"/>
<feature type="region of interest" description="Flexible linker" evidence="6">
    <location>
        <begin position="143"/>
        <end position="155"/>
    </location>
</feature>
<evidence type="ECO:0000256" key="4">
    <source>
        <dbReference type="ARBA" id="ARBA00023172"/>
    </source>
</evidence>
<evidence type="ECO:0000256" key="5">
    <source>
        <dbReference type="ARBA" id="ARBA00023204"/>
    </source>
</evidence>
<comment type="domain">
    <text evidence="6">Has three domains with a flexible linker between the domains II and III and assumes an 'L' shape. Domain III is highly mobile and contacts RuvB.</text>
</comment>
<keyword evidence="8" id="KW-0347">Helicase</keyword>
<protein>
    <recommendedName>
        <fullName evidence="6">Holliday junction branch migration complex subunit RuvA</fullName>
    </recommendedName>
</protein>
<feature type="domain" description="Helix-hairpin-helix DNA-binding motif class 1" evidence="7">
    <location>
        <begin position="73"/>
        <end position="92"/>
    </location>
</feature>
<name>A0A251X425_9GAMM</name>
<comment type="similarity">
    <text evidence="6">Belongs to the RuvA family.</text>
</comment>
<dbReference type="InterPro" id="IPR000085">
    <property type="entry name" value="RuvA"/>
</dbReference>
<dbReference type="InterPro" id="IPR011114">
    <property type="entry name" value="RuvA_C"/>
</dbReference>
<evidence type="ECO:0000256" key="1">
    <source>
        <dbReference type="ARBA" id="ARBA00022490"/>
    </source>
</evidence>
<dbReference type="InterPro" id="IPR013849">
    <property type="entry name" value="DNA_helicase_Holl-junc_RuvA_I"/>
</dbReference>
<keyword evidence="8" id="KW-0067">ATP-binding</keyword>
<dbReference type="HAMAP" id="MF_00031">
    <property type="entry name" value="DNA_HJ_migration_RuvA"/>
    <property type="match status" value="1"/>
</dbReference>
<dbReference type="InterPro" id="IPR036267">
    <property type="entry name" value="RuvA_C_sf"/>
</dbReference>
<dbReference type="Pfam" id="PF14520">
    <property type="entry name" value="HHH_5"/>
    <property type="match status" value="1"/>
</dbReference>
<gene>
    <name evidence="6" type="primary">ruvA</name>
    <name evidence="8" type="ORF">TPSD3_13515</name>
</gene>